<reference evidence="3" key="1">
    <citation type="journal article" date="2017" name="Genome Biol.">
        <title>Comparative genomics reveals high biological diversity and specific adaptations in the industrially and medically important fungal genus Aspergillus.</title>
        <authorList>
            <person name="de Vries R.P."/>
            <person name="Riley R."/>
            <person name="Wiebenga A."/>
            <person name="Aguilar-Osorio G."/>
            <person name="Amillis S."/>
            <person name="Uchima C.A."/>
            <person name="Anderluh G."/>
            <person name="Asadollahi M."/>
            <person name="Askin M."/>
            <person name="Barry K."/>
            <person name="Battaglia E."/>
            <person name="Bayram O."/>
            <person name="Benocci T."/>
            <person name="Braus-Stromeyer S.A."/>
            <person name="Caldana C."/>
            <person name="Canovas D."/>
            <person name="Cerqueira G.C."/>
            <person name="Chen F."/>
            <person name="Chen W."/>
            <person name="Choi C."/>
            <person name="Clum A."/>
            <person name="Dos Santos R.A."/>
            <person name="Damasio A.R."/>
            <person name="Diallinas G."/>
            <person name="Emri T."/>
            <person name="Fekete E."/>
            <person name="Flipphi M."/>
            <person name="Freyberg S."/>
            <person name="Gallo A."/>
            <person name="Gournas C."/>
            <person name="Habgood R."/>
            <person name="Hainaut M."/>
            <person name="Harispe M.L."/>
            <person name="Henrissat B."/>
            <person name="Hilden K.S."/>
            <person name="Hope R."/>
            <person name="Hossain A."/>
            <person name="Karabika E."/>
            <person name="Karaffa L."/>
            <person name="Karanyi Z."/>
            <person name="Krasevec N."/>
            <person name="Kuo A."/>
            <person name="Kusch H."/>
            <person name="LaButti K."/>
            <person name="Lagendijk E.L."/>
            <person name="Lapidus A."/>
            <person name="Levasseur A."/>
            <person name="Lindquist E."/>
            <person name="Lipzen A."/>
            <person name="Logrieco A.F."/>
            <person name="MacCabe A."/>
            <person name="Maekelae M.R."/>
            <person name="Malavazi I."/>
            <person name="Melin P."/>
            <person name="Meyer V."/>
            <person name="Mielnichuk N."/>
            <person name="Miskei M."/>
            <person name="Molnar A.P."/>
            <person name="Mule G."/>
            <person name="Ngan C.Y."/>
            <person name="Orejas M."/>
            <person name="Orosz E."/>
            <person name="Ouedraogo J.P."/>
            <person name="Overkamp K.M."/>
            <person name="Park H.-S."/>
            <person name="Perrone G."/>
            <person name="Piumi F."/>
            <person name="Punt P.J."/>
            <person name="Ram A.F."/>
            <person name="Ramon A."/>
            <person name="Rauscher S."/>
            <person name="Record E."/>
            <person name="Riano-Pachon D.M."/>
            <person name="Robert V."/>
            <person name="Roehrig J."/>
            <person name="Ruller R."/>
            <person name="Salamov A."/>
            <person name="Salih N.S."/>
            <person name="Samson R.A."/>
            <person name="Sandor E."/>
            <person name="Sanguinetti M."/>
            <person name="Schuetze T."/>
            <person name="Sepcic K."/>
            <person name="Shelest E."/>
            <person name="Sherlock G."/>
            <person name="Sophianopoulou V."/>
            <person name="Squina F.M."/>
            <person name="Sun H."/>
            <person name="Susca A."/>
            <person name="Todd R.B."/>
            <person name="Tsang A."/>
            <person name="Unkles S.E."/>
            <person name="van de Wiele N."/>
            <person name="van Rossen-Uffink D."/>
            <person name="Oliveira J.V."/>
            <person name="Vesth T.C."/>
            <person name="Visser J."/>
            <person name="Yu J.-H."/>
            <person name="Zhou M."/>
            <person name="Andersen M.R."/>
            <person name="Archer D.B."/>
            <person name="Baker S.E."/>
            <person name="Benoit I."/>
            <person name="Brakhage A.A."/>
            <person name="Braus G.H."/>
            <person name="Fischer R."/>
            <person name="Frisvad J.C."/>
            <person name="Goldman G.H."/>
            <person name="Houbraken J."/>
            <person name="Oakley B."/>
            <person name="Pocsi I."/>
            <person name="Scazzocchio C."/>
            <person name="Seiboth B."/>
            <person name="vanKuyk P.A."/>
            <person name="Wortman J."/>
            <person name="Dyer P.S."/>
            <person name="Grigoriev I.V."/>
        </authorList>
    </citation>
    <scope>NUCLEOTIDE SEQUENCE [LARGE SCALE GENOMIC DNA]</scope>
    <source>
        <strain evidence="3">CBS 583.65</strain>
    </source>
</reference>
<gene>
    <name evidence="2" type="ORF">ASPVEDRAFT_153779</name>
</gene>
<protein>
    <recommendedName>
        <fullName evidence="4">Myb-like domain-containing protein</fullName>
    </recommendedName>
</protein>
<evidence type="ECO:0008006" key="4">
    <source>
        <dbReference type="Google" id="ProtNLM"/>
    </source>
</evidence>
<dbReference type="AlphaFoldDB" id="A0A1L9PVP2"/>
<evidence type="ECO:0000256" key="1">
    <source>
        <dbReference type="SAM" id="MobiDB-lite"/>
    </source>
</evidence>
<organism evidence="2 3">
    <name type="scientific">Aspergillus versicolor CBS 583.65</name>
    <dbReference type="NCBI Taxonomy" id="1036611"/>
    <lineage>
        <taxon>Eukaryota</taxon>
        <taxon>Fungi</taxon>
        <taxon>Dikarya</taxon>
        <taxon>Ascomycota</taxon>
        <taxon>Pezizomycotina</taxon>
        <taxon>Eurotiomycetes</taxon>
        <taxon>Eurotiomycetidae</taxon>
        <taxon>Eurotiales</taxon>
        <taxon>Aspergillaceae</taxon>
        <taxon>Aspergillus</taxon>
        <taxon>Aspergillus subgen. Nidulantes</taxon>
    </lineage>
</organism>
<evidence type="ECO:0000313" key="3">
    <source>
        <dbReference type="Proteomes" id="UP000184073"/>
    </source>
</evidence>
<sequence>MPDTTTPTSINKHATILPPVYSPPNSTYPRNTNYAPRNTTVWTKDEIARLVYYRDLYRNLSWGDFANLGLFPGRTVKTMQTRYSLGRRILQPNSPTQQQLQPYSAPVYPPSTVNDVPSLYTFSHRPYPTSRTSLGAYEGNTITLSQGEIERPFAPPPVPSLGPGAYEGNTIVIKRGADDPSVRTNTPYLESEPLQLVMPPRDIPIRTIGEVFPRDGDGGQGTHEYPNGYYGRCQDRKGLGKSQTSFIDIPDNFDTVRSDGWTAFRARPESVTPGFEPSQSPDVIDLTVTPPDAGDVMDIDESRVQQIARECSAALAPGAEQEDAEAAFDLLTFNRLHVDADMQF</sequence>
<proteinExistence type="predicted"/>
<evidence type="ECO:0000313" key="2">
    <source>
        <dbReference type="EMBL" id="OJJ05591.1"/>
    </source>
</evidence>
<feature type="compositionally biased region" description="Polar residues" evidence="1">
    <location>
        <begin position="23"/>
        <end position="32"/>
    </location>
</feature>
<dbReference type="Proteomes" id="UP000184073">
    <property type="component" value="Unassembled WGS sequence"/>
</dbReference>
<dbReference type="EMBL" id="KV878133">
    <property type="protein sequence ID" value="OJJ05591.1"/>
    <property type="molecule type" value="Genomic_DNA"/>
</dbReference>
<dbReference type="RefSeq" id="XP_040671353.1">
    <property type="nucleotide sequence ID" value="XM_040808367.1"/>
</dbReference>
<accession>A0A1L9PVP2</accession>
<name>A0A1L9PVP2_ASPVE</name>
<feature type="region of interest" description="Disordered" evidence="1">
    <location>
        <begin position="1"/>
        <end position="32"/>
    </location>
</feature>
<dbReference type="OrthoDB" id="4508121at2759"/>
<dbReference type="GeneID" id="63723878"/>
<keyword evidence="3" id="KW-1185">Reference proteome</keyword>
<feature type="compositionally biased region" description="Polar residues" evidence="1">
    <location>
        <begin position="1"/>
        <end position="12"/>
    </location>
</feature>
<dbReference type="VEuPathDB" id="FungiDB:ASPVEDRAFT_153779"/>